<evidence type="ECO:0000256" key="1">
    <source>
        <dbReference type="SAM" id="Phobius"/>
    </source>
</evidence>
<feature type="non-terminal residue" evidence="2">
    <location>
        <position position="1"/>
    </location>
</feature>
<name>A0AAN4ZJM0_9BILA</name>
<accession>A0AAN4ZJM0</accession>
<comment type="caution">
    <text evidence="2">The sequence shown here is derived from an EMBL/GenBank/DDBJ whole genome shotgun (WGS) entry which is preliminary data.</text>
</comment>
<keyword evidence="1" id="KW-1133">Transmembrane helix</keyword>
<dbReference type="Proteomes" id="UP001328107">
    <property type="component" value="Unassembled WGS sequence"/>
</dbReference>
<feature type="transmembrane region" description="Helical" evidence="1">
    <location>
        <begin position="20"/>
        <end position="36"/>
    </location>
</feature>
<evidence type="ECO:0000313" key="3">
    <source>
        <dbReference type="EMBL" id="GMR38206.1"/>
    </source>
</evidence>
<sequence>RNICCSIPSRFSSFCFSDCILLVLLSLSLILFKLFASRQWHLSLQQQLLQICRLLLMNEQSTSRFSSHSEGVAKGIRVS</sequence>
<reference evidence="2" key="2">
    <citation type="submission" date="2023-06" db="EMBL/GenBank/DDBJ databases">
        <title>Genome assembly of Pristionchus species.</title>
        <authorList>
            <person name="Yoshida K."/>
            <person name="Sommer R.J."/>
        </authorList>
    </citation>
    <scope>NUCLEOTIDE SEQUENCE</scope>
    <source>
        <strain evidence="2 4">RS5460</strain>
    </source>
</reference>
<dbReference type="EMBL" id="BTRK01000002">
    <property type="protein sequence ID" value="GMR38205.1"/>
    <property type="molecule type" value="Genomic_DNA"/>
</dbReference>
<reference evidence="4" key="1">
    <citation type="submission" date="2022-10" db="EMBL/GenBank/DDBJ databases">
        <title>Genome assembly of Pristionchus species.</title>
        <authorList>
            <person name="Yoshida K."/>
            <person name="Sommer R.J."/>
        </authorList>
    </citation>
    <scope>NUCLEOTIDE SEQUENCE [LARGE SCALE GENOMIC DNA]</scope>
    <source>
        <strain evidence="4">RS5460</strain>
    </source>
</reference>
<dbReference type="EMBL" id="BTRK01000002">
    <property type="protein sequence ID" value="GMR38206.1"/>
    <property type="molecule type" value="Genomic_DNA"/>
</dbReference>
<organism evidence="2 4">
    <name type="scientific">Pristionchus mayeri</name>
    <dbReference type="NCBI Taxonomy" id="1317129"/>
    <lineage>
        <taxon>Eukaryota</taxon>
        <taxon>Metazoa</taxon>
        <taxon>Ecdysozoa</taxon>
        <taxon>Nematoda</taxon>
        <taxon>Chromadorea</taxon>
        <taxon>Rhabditida</taxon>
        <taxon>Rhabditina</taxon>
        <taxon>Diplogasteromorpha</taxon>
        <taxon>Diplogasteroidea</taxon>
        <taxon>Neodiplogasteridae</taxon>
        <taxon>Pristionchus</taxon>
    </lineage>
</organism>
<keyword evidence="4" id="KW-1185">Reference proteome</keyword>
<dbReference type="AlphaFoldDB" id="A0AAN4ZJM0"/>
<proteinExistence type="predicted"/>
<gene>
    <name evidence="2" type="ORF">PMAYCL1PPCAC_08400</name>
    <name evidence="3" type="ORF">PMAYCL1PPCAC_08401</name>
</gene>
<keyword evidence="1" id="KW-0472">Membrane</keyword>
<evidence type="ECO:0000313" key="4">
    <source>
        <dbReference type="Proteomes" id="UP001328107"/>
    </source>
</evidence>
<protein>
    <submittedName>
        <fullName evidence="2">Uncharacterized protein</fullName>
    </submittedName>
</protein>
<keyword evidence="1" id="KW-0812">Transmembrane</keyword>
<evidence type="ECO:0000313" key="2">
    <source>
        <dbReference type="EMBL" id="GMR38205.1"/>
    </source>
</evidence>